<keyword evidence="5" id="KW-0812">Transmembrane</keyword>
<evidence type="ECO:0000256" key="4">
    <source>
        <dbReference type="SAM" id="MobiDB-lite"/>
    </source>
</evidence>
<evidence type="ECO:0000256" key="3">
    <source>
        <dbReference type="ARBA" id="ARBA00022801"/>
    </source>
</evidence>
<gene>
    <name evidence="7" type="ORF">JL106_15355</name>
</gene>
<dbReference type="SUPFAM" id="SSF53955">
    <property type="entry name" value="Lysozyme-like"/>
    <property type="match status" value="1"/>
</dbReference>
<dbReference type="Gene3D" id="1.10.530.10">
    <property type="match status" value="1"/>
</dbReference>
<dbReference type="PANTHER" id="PTHR39160">
    <property type="entry name" value="CELL WALL-BINDING PROTEIN YOCH"/>
    <property type="match status" value="1"/>
</dbReference>
<dbReference type="InterPro" id="IPR023346">
    <property type="entry name" value="Lysozyme-like_dom_sf"/>
</dbReference>
<evidence type="ECO:0000259" key="6">
    <source>
        <dbReference type="PROSITE" id="PS51109"/>
    </source>
</evidence>
<sequence length="485" mass="48483">MTQHDSTPEATPDATAPVDDASTTIVAAQPAHAAPGRRGGLGRPLLVGVAAIAVVAAVSTGVLVTVNKTVSITVDGQQQEVSTLAGSVAGALESAGLSVGEHDRLAPAAGTSISDGSQIVLQRGRLLTLTVDGQEQQLWTTAGTVEQAMTELGQDPADFQLSANRSREIPLDGLAVTADTLHEVALSVRGAAATPVESTADTVGDLLTEQGVTLAAADRVSPAADTPVTDGLQVSVVTLPTVALAVGADPVVSAPTEAATVGDVLAAAGVTLGPEDTLTPAAETPVSEGLQVAVTRISTTDSVQTRAVAQPADQTQQDSSLAQGTTQVVQQGRPGSVDVTVRVVTTNGVPGAPQDVASTTTVEALPTITKVGTKKAAAAAPAAPAASSASSSSSRSGNTGAAAPASSSGVNWDGIARCESGNNWSINTGNGYYGGLQFDQSTWNSAGGQQYASRADLATREQQIAVAERLYASRGLSPWACGYAG</sequence>
<feature type="region of interest" description="Disordered" evidence="4">
    <location>
        <begin position="308"/>
        <end position="334"/>
    </location>
</feature>
<evidence type="ECO:0000256" key="2">
    <source>
        <dbReference type="ARBA" id="ARBA00022729"/>
    </source>
</evidence>
<keyword evidence="5" id="KW-1133">Transmembrane helix</keyword>
<dbReference type="PROSITE" id="PS51109">
    <property type="entry name" value="G5"/>
    <property type="match status" value="1"/>
</dbReference>
<dbReference type="InterPro" id="IPR010618">
    <property type="entry name" value="RPF"/>
</dbReference>
<feature type="compositionally biased region" description="Low complexity" evidence="4">
    <location>
        <begin position="379"/>
        <end position="403"/>
    </location>
</feature>
<dbReference type="PANTHER" id="PTHR39160:SF4">
    <property type="entry name" value="RESUSCITATION-PROMOTING FACTOR RPFB"/>
    <property type="match status" value="1"/>
</dbReference>
<name>A0A938YIA1_9ACTN</name>
<feature type="transmembrane region" description="Helical" evidence="5">
    <location>
        <begin position="45"/>
        <end position="66"/>
    </location>
</feature>
<comment type="similarity">
    <text evidence="1">Belongs to the transglycosylase family. Rpf subfamily.</text>
</comment>
<dbReference type="InterPro" id="IPR007137">
    <property type="entry name" value="DUF348"/>
</dbReference>
<feature type="region of interest" description="Disordered" evidence="4">
    <location>
        <begin position="379"/>
        <end position="412"/>
    </location>
</feature>
<protein>
    <submittedName>
        <fullName evidence="7">DUF348 domain-containing protein</fullName>
    </submittedName>
</protein>
<comment type="caution">
    <text evidence="7">The sequence shown here is derived from an EMBL/GenBank/DDBJ whole genome shotgun (WGS) entry which is preliminary data.</text>
</comment>
<dbReference type="AlphaFoldDB" id="A0A938YIA1"/>
<dbReference type="GO" id="GO:0016787">
    <property type="term" value="F:hydrolase activity"/>
    <property type="evidence" value="ECO:0007669"/>
    <property type="project" value="UniProtKB-KW"/>
</dbReference>
<keyword evidence="8" id="KW-1185">Reference proteome</keyword>
<evidence type="ECO:0000256" key="1">
    <source>
        <dbReference type="ARBA" id="ARBA00010830"/>
    </source>
</evidence>
<keyword evidence="5" id="KW-0472">Membrane</keyword>
<dbReference type="Gene3D" id="2.20.230.10">
    <property type="entry name" value="Resuscitation-promoting factor rpfb"/>
    <property type="match status" value="1"/>
</dbReference>
<keyword evidence="3" id="KW-0378">Hydrolase</keyword>
<reference evidence="7" key="1">
    <citation type="submission" date="2021-01" db="EMBL/GenBank/DDBJ databases">
        <title>YIM 132084 draft genome.</title>
        <authorList>
            <person name="An D."/>
        </authorList>
    </citation>
    <scope>NUCLEOTIDE SEQUENCE</scope>
    <source>
        <strain evidence="7">YIM 132084</strain>
    </source>
</reference>
<dbReference type="Pfam" id="PF06737">
    <property type="entry name" value="Transglycosylas"/>
    <property type="match status" value="1"/>
</dbReference>
<organism evidence="7 8">
    <name type="scientific">Nakamurella leprariae</name>
    <dbReference type="NCBI Taxonomy" id="2803911"/>
    <lineage>
        <taxon>Bacteria</taxon>
        <taxon>Bacillati</taxon>
        <taxon>Actinomycetota</taxon>
        <taxon>Actinomycetes</taxon>
        <taxon>Nakamurellales</taxon>
        <taxon>Nakamurellaceae</taxon>
        <taxon>Nakamurella</taxon>
    </lineage>
</organism>
<evidence type="ECO:0000256" key="5">
    <source>
        <dbReference type="SAM" id="Phobius"/>
    </source>
</evidence>
<dbReference type="EMBL" id="JAERWK010000020">
    <property type="protein sequence ID" value="MBM9468659.1"/>
    <property type="molecule type" value="Genomic_DNA"/>
</dbReference>
<feature type="domain" description="G5" evidence="6">
    <location>
        <begin position="294"/>
        <end position="375"/>
    </location>
</feature>
<dbReference type="CDD" id="cd13925">
    <property type="entry name" value="RPF"/>
    <property type="match status" value="1"/>
</dbReference>
<dbReference type="SMART" id="SM01208">
    <property type="entry name" value="G5"/>
    <property type="match status" value="1"/>
</dbReference>
<dbReference type="InterPro" id="IPR051933">
    <property type="entry name" value="Resuscitation_pf_RpfB"/>
</dbReference>
<proteinExistence type="inferred from homology"/>
<feature type="compositionally biased region" description="Polar residues" evidence="4">
    <location>
        <begin position="308"/>
        <end position="330"/>
    </location>
</feature>
<dbReference type="Proteomes" id="UP000663792">
    <property type="component" value="Unassembled WGS sequence"/>
</dbReference>
<dbReference type="Pfam" id="PF03990">
    <property type="entry name" value="DUF348"/>
    <property type="match status" value="4"/>
</dbReference>
<dbReference type="Pfam" id="PF07501">
    <property type="entry name" value="G5"/>
    <property type="match status" value="1"/>
</dbReference>
<dbReference type="RefSeq" id="WP_205261608.1">
    <property type="nucleotide sequence ID" value="NZ_JAERWK010000020.1"/>
</dbReference>
<evidence type="ECO:0000313" key="8">
    <source>
        <dbReference type="Proteomes" id="UP000663792"/>
    </source>
</evidence>
<evidence type="ECO:0000313" key="7">
    <source>
        <dbReference type="EMBL" id="MBM9468659.1"/>
    </source>
</evidence>
<keyword evidence="2" id="KW-0732">Signal</keyword>
<dbReference type="InterPro" id="IPR011098">
    <property type="entry name" value="G5_dom"/>
</dbReference>
<accession>A0A938YIA1</accession>